<feature type="compositionally biased region" description="Low complexity" evidence="6">
    <location>
        <begin position="684"/>
        <end position="696"/>
    </location>
</feature>
<proteinExistence type="inferred from homology"/>
<feature type="region of interest" description="Disordered" evidence="6">
    <location>
        <begin position="117"/>
        <end position="146"/>
    </location>
</feature>
<comment type="subcellular location">
    <subcellularLocation>
        <location evidence="1">Membrane</location>
        <topology evidence="1">Multi-pass membrane protein</topology>
    </subcellularLocation>
</comment>
<dbReference type="InterPro" id="IPR029058">
    <property type="entry name" value="AB_hydrolase_fold"/>
</dbReference>
<protein>
    <submittedName>
        <fullName evidence="8">Membrane protein C6F6.13c</fullName>
    </submittedName>
</protein>
<evidence type="ECO:0000256" key="6">
    <source>
        <dbReference type="SAM" id="MobiDB-lite"/>
    </source>
</evidence>
<accession>A0ABR4MT92</accession>
<evidence type="ECO:0000256" key="4">
    <source>
        <dbReference type="ARBA" id="ARBA00022989"/>
    </source>
</evidence>
<feature type="compositionally biased region" description="Polar residues" evidence="6">
    <location>
        <begin position="54"/>
        <end position="74"/>
    </location>
</feature>
<feature type="compositionally biased region" description="Basic and acidic residues" evidence="6">
    <location>
        <begin position="743"/>
        <end position="758"/>
    </location>
</feature>
<evidence type="ECO:0000256" key="3">
    <source>
        <dbReference type="ARBA" id="ARBA00022692"/>
    </source>
</evidence>
<keyword evidence="4 7" id="KW-1133">Transmembrane helix</keyword>
<dbReference type="EMBL" id="JABSNW010000001">
    <property type="protein sequence ID" value="KAL2891488.1"/>
    <property type="molecule type" value="Genomic_DNA"/>
</dbReference>
<feature type="compositionally biased region" description="Basic and acidic residues" evidence="6">
    <location>
        <begin position="644"/>
        <end position="657"/>
    </location>
</feature>
<organism evidence="8 9">
    <name type="scientific">Ceratocystis lukuohia</name>
    <dbReference type="NCBI Taxonomy" id="2019550"/>
    <lineage>
        <taxon>Eukaryota</taxon>
        <taxon>Fungi</taxon>
        <taxon>Dikarya</taxon>
        <taxon>Ascomycota</taxon>
        <taxon>Pezizomycotina</taxon>
        <taxon>Sordariomycetes</taxon>
        <taxon>Hypocreomycetidae</taxon>
        <taxon>Microascales</taxon>
        <taxon>Ceratocystidaceae</taxon>
        <taxon>Ceratocystis</taxon>
    </lineage>
</organism>
<comment type="similarity">
    <text evidence="2">Belongs to the TMCO4 family.</text>
</comment>
<feature type="compositionally biased region" description="Pro residues" evidence="6">
    <location>
        <begin position="627"/>
        <end position="636"/>
    </location>
</feature>
<sequence>MAPLATDPQQLLVVLNPNRRRVLLTLVHDIVAHMKVTLILEPNDCTKYEKWDDSTTSYNSDNESVTSSQTSRQIPPSPLPGCPANGLIAIREAAHIQFDEWNHEFLEKLRELINQPDEPKHQVERRNRSERLAAAKAQRRTNPATGSRFAADAAALKELYQAFPSSLNTASVEDRKEILSSLLLLQLTGGSYSAHSSVLMRYLTSSLDLPLSVLATEEKEVAESLIKASAEQRAMSADEEAQRRRKHNKTDRIWKVGLASVAGAAVIGITGGLAAPVVAGALGGLMGTVGLGGVASFLGVFWLNGALVGTLFGAFGAQMTGRMMDKYAKEVQDFKFLPLHDESVDEKASRRLRVTIGINGWLESEDDVTKPWKCLSDDTEAFALRYEMKSLISLGTALKGLVASYAWKAVKVEILKRTVLASLWAALWPAYMLGMATNIDNPFNLARNRSDKAGQVLADALINKAQGERPVTLVGYSLGARVIYSCLKSLAERRAFGLIDTVVLIGAPTPSDRPDWLTIKSAVSGNIHNVYSENDLILGFMYRTASLQLGVAGLQDIKDIKGVVNMDLTKSVSGHLRYPRIVNKILTRCGFINIKGGEGPIEQDEELITVLETEQDDSLPVDDEKPPPPPPRPKAPISPDDAAEEPKPHSDTDRGPPDPKPNVDLSKLDNDAERPPLPTRPSLQTQQEQQLQKPQQHFSLQKEKGSTGPKSLISGISGLLSKNAKFGNKIRPNSFLLRSQTTRAERSVDMQVQEEERPPALPRRPIVDNSMPSSPQLQRSTTAPVYPSSTRSSVSGDLPPGSPIHPFLRNSPRGSFSSTRVSHPSPFGSNFPATKSAHEDSDDEDRGGGIIMINNDK</sequence>
<keyword evidence="5 7" id="KW-0472">Membrane</keyword>
<evidence type="ECO:0000256" key="2">
    <source>
        <dbReference type="ARBA" id="ARBA00009824"/>
    </source>
</evidence>
<feature type="compositionally biased region" description="Polar residues" evidence="6">
    <location>
        <begin position="812"/>
        <end position="833"/>
    </location>
</feature>
<feature type="region of interest" description="Disordered" evidence="6">
    <location>
        <begin position="613"/>
        <end position="715"/>
    </location>
</feature>
<evidence type="ECO:0000256" key="5">
    <source>
        <dbReference type="ARBA" id="ARBA00023136"/>
    </source>
</evidence>
<keyword evidence="3 7" id="KW-0812">Transmembrane</keyword>
<name>A0ABR4MT92_9PEZI</name>
<dbReference type="RefSeq" id="XP_070862668.1">
    <property type="nucleotide sequence ID" value="XM_071005443.1"/>
</dbReference>
<feature type="transmembrane region" description="Helical" evidence="7">
    <location>
        <begin position="418"/>
        <end position="439"/>
    </location>
</feature>
<dbReference type="PANTHER" id="PTHR17920:SF22">
    <property type="entry name" value="DUF726 DOMAIN PROTEIN (AFU_ORTHOLOGUE AFUA_2G12860)"/>
    <property type="match status" value="1"/>
</dbReference>
<dbReference type="Proteomes" id="UP001610728">
    <property type="component" value="Unassembled WGS sequence"/>
</dbReference>
<feature type="region of interest" description="Disordered" evidence="6">
    <location>
        <begin position="53"/>
        <end position="80"/>
    </location>
</feature>
<dbReference type="GeneID" id="98115092"/>
<keyword evidence="9" id="KW-1185">Reference proteome</keyword>
<dbReference type="Pfam" id="PF05277">
    <property type="entry name" value="DUF726"/>
    <property type="match status" value="1"/>
</dbReference>
<feature type="compositionally biased region" description="Polar residues" evidence="6">
    <location>
        <begin position="770"/>
        <end position="795"/>
    </location>
</feature>
<feature type="transmembrane region" description="Helical" evidence="7">
    <location>
        <begin position="253"/>
        <end position="282"/>
    </location>
</feature>
<dbReference type="InterPro" id="IPR007941">
    <property type="entry name" value="DUF726"/>
</dbReference>
<reference evidence="8 9" key="1">
    <citation type="submission" date="2020-05" db="EMBL/GenBank/DDBJ databases">
        <title>Ceratocystis lukuohia genome.</title>
        <authorList>
            <person name="Harrington T.C."/>
            <person name="Kim K."/>
            <person name="Mayers C.G."/>
        </authorList>
    </citation>
    <scope>NUCLEOTIDE SEQUENCE [LARGE SCALE GENOMIC DNA]</scope>
    <source>
        <strain evidence="8 9">C4212</strain>
    </source>
</reference>
<evidence type="ECO:0000313" key="9">
    <source>
        <dbReference type="Proteomes" id="UP001610728"/>
    </source>
</evidence>
<gene>
    <name evidence="8" type="ORF">HOO65_010846</name>
</gene>
<dbReference type="SUPFAM" id="SSF53474">
    <property type="entry name" value="alpha/beta-Hydrolases"/>
    <property type="match status" value="1"/>
</dbReference>
<evidence type="ECO:0000256" key="1">
    <source>
        <dbReference type="ARBA" id="ARBA00004141"/>
    </source>
</evidence>
<evidence type="ECO:0000256" key="7">
    <source>
        <dbReference type="SAM" id="Phobius"/>
    </source>
</evidence>
<dbReference type="Gene3D" id="3.40.50.1820">
    <property type="entry name" value="alpha/beta hydrolase"/>
    <property type="match status" value="1"/>
</dbReference>
<feature type="region of interest" description="Disordered" evidence="6">
    <location>
        <begin position="737"/>
        <end position="857"/>
    </location>
</feature>
<dbReference type="PANTHER" id="PTHR17920">
    <property type="entry name" value="TRANSMEMBRANE AND COILED-COIL DOMAIN-CONTAINING PROTEIN 4 TMCO4"/>
    <property type="match status" value="1"/>
</dbReference>
<feature type="transmembrane region" description="Helical" evidence="7">
    <location>
        <begin position="294"/>
        <end position="317"/>
    </location>
</feature>
<comment type="caution">
    <text evidence="8">The sequence shown here is derived from an EMBL/GenBank/DDBJ whole genome shotgun (WGS) entry which is preliminary data.</text>
</comment>
<evidence type="ECO:0000313" key="8">
    <source>
        <dbReference type="EMBL" id="KAL2891488.1"/>
    </source>
</evidence>
<feature type="compositionally biased region" description="Basic and acidic residues" evidence="6">
    <location>
        <begin position="117"/>
        <end position="133"/>
    </location>
</feature>